<evidence type="ECO:0000256" key="1">
    <source>
        <dbReference type="SAM" id="MobiDB-lite"/>
    </source>
</evidence>
<gene>
    <name evidence="2" type="ORF">YASMINEVIRUS_89</name>
</gene>
<sequence length="325" mass="37137">MDVIKATYSTLVRIVRTPNVCVRCKRTERDLVGSTKNTRSNINMFSPESLCIDCEIRLYPDRFHGCGFCKRPIREKFSCTICSHGFAEWVRESMYPMDQISEMVKKSASDLVNVSIHNLPIIENRQFIMRTDDGYYTWPGFYGGVTNRFAKPDPSVKSTKSNKPTRSSSASSSASSNSRAKKEDIDISYITDSIDSSDVKYRYDDSNLDSQFNVTIDSFQNSVTDEDVVDVVVDDVVVKADVEQETFSSQSNLFPVWIIPRMRKQGSFDLRCLKLDLKIFQKLLLELLVINNINLYNDVQIDANTVPLEQIVKVNPYDTRPFKKS</sequence>
<dbReference type="Proteomes" id="UP000594342">
    <property type="component" value="Unassembled WGS sequence"/>
</dbReference>
<dbReference type="EMBL" id="UPSH01000001">
    <property type="protein sequence ID" value="VBB17626.1"/>
    <property type="molecule type" value="Genomic_DNA"/>
</dbReference>
<reference evidence="2 3" key="1">
    <citation type="submission" date="2018-10" db="EMBL/GenBank/DDBJ databases">
        <authorList>
            <consortium name="IHU Genomes"/>
        </authorList>
    </citation>
    <scope>NUCLEOTIDE SEQUENCE [LARGE SCALE GENOMIC DNA]</scope>
    <source>
        <strain evidence="2 3">A1</strain>
    </source>
</reference>
<evidence type="ECO:0000313" key="3">
    <source>
        <dbReference type="Proteomes" id="UP000594342"/>
    </source>
</evidence>
<feature type="compositionally biased region" description="Polar residues" evidence="1">
    <location>
        <begin position="156"/>
        <end position="165"/>
    </location>
</feature>
<proteinExistence type="predicted"/>
<name>A0A5K0U927_9VIRU</name>
<comment type="caution">
    <text evidence="2">The sequence shown here is derived from an EMBL/GenBank/DDBJ whole genome shotgun (WGS) entry which is preliminary data.</text>
</comment>
<feature type="region of interest" description="Disordered" evidence="1">
    <location>
        <begin position="153"/>
        <end position="179"/>
    </location>
</feature>
<keyword evidence="3" id="KW-1185">Reference proteome</keyword>
<accession>A0A5K0U927</accession>
<evidence type="ECO:0000313" key="2">
    <source>
        <dbReference type="EMBL" id="VBB17626.1"/>
    </source>
</evidence>
<organism evidence="2 3">
    <name type="scientific">Yasminevirus sp. GU-2018</name>
    <dbReference type="NCBI Taxonomy" id="2420051"/>
    <lineage>
        <taxon>Viruses</taxon>
        <taxon>Varidnaviria</taxon>
        <taxon>Bamfordvirae</taxon>
        <taxon>Nucleocytoviricota</taxon>
        <taxon>Megaviricetes</taxon>
        <taxon>Imitervirales</taxon>
        <taxon>Mimiviridae</taxon>
        <taxon>Klosneuvirinae</taxon>
        <taxon>Yasminevirus</taxon>
        <taxon>Yasminevirus saudimassiliense</taxon>
    </lineage>
</organism>
<feature type="compositionally biased region" description="Low complexity" evidence="1">
    <location>
        <begin position="166"/>
        <end position="178"/>
    </location>
</feature>
<protein>
    <submittedName>
        <fullName evidence="2">Uncharacterized protein</fullName>
    </submittedName>
</protein>